<dbReference type="InterPro" id="IPR015943">
    <property type="entry name" value="WD40/YVTN_repeat-like_dom_sf"/>
</dbReference>
<dbReference type="SUPFAM" id="SSF55874">
    <property type="entry name" value="ATPase domain of HSP90 chaperone/DNA topoisomerase II/histidine kinase"/>
    <property type="match status" value="1"/>
</dbReference>
<keyword evidence="1" id="KW-0812">Transmembrane</keyword>
<dbReference type="Gene3D" id="2.60.40.10">
    <property type="entry name" value="Immunoglobulins"/>
    <property type="match status" value="1"/>
</dbReference>
<sequence>MLIVLSTKVLANIQTTENFSMVDGLPSNVVFDIFEDSRGLVWLATDAGLYEFTGEDIKFRKGLTKLQGERINSICEDPDGNLWFSSLGLGLSKFDGDRLSIIQFDSLKNEREIYYLQTIGSSNKLMLGTSDGLYEYNIDESSLTAKNTTYPKAIFKIRSANNQLITSSECQKENFIYHIKFGDYLKNDSEEIPIVSLGIQNDLDKLKKVLGGEKTFRLNLSKENSVIADVIEQEENAILSYYLLRYYENGVEKRKVLKLQDNSFVDFSAVNKLDNYFINTIFLRKGQNDLWFGTQNCGLVKVENSFFKYIQTGFNGFTNPESQDLVSDFYGNILVSNKNELIIVNDLQIKKRIVAKDFYAKCAGKVENLKDFSLYRLQIDKEGLVWVSSSKGFFTFNTSNYQLQFVGITPASEFIFTQDGEILSFWDNTLSFNKKDGKCEEKPSYSFEQSSTIEISKMRNQGDIIWIATRQKGILKFQENQFTIYNRNNSGFHNVINDLLIVDNSTLIVAGNNGLIYKLNITDTDLKVIDTIGNEDGVVGTAIQGFQLLDDNSLWCGTNTGVHRFDYNSWEQDSILQFRFWNLNDGYYDQNGERSIVDADQNIWVQTRSRLLKIDTKRFSDQDHLKTRIRLRTILVHNEEWMPKKEEVDQWTNTPIEPVAFKYFENDLTFNFGMDFCQNISNVRYRYLLEGYDKTWSDWTTDTKAMYSHLPGGDYVLRIEGRQLSDLEIIPFSFTIQMKIRWWKTWWFIILASLLLILLILLTGNTYVRIVRRKEKERTKQFNRVIALKMKSLQNQLDPHFIFNALNSIQSHILDENTENALDYLSDFSMVLRKNINNANKDFISLADEINYLQHYLKLEQMRFFDKFAYKINVDNSIKPHKYLLPPMLIQPFIENAIKYGLSGSKEKGQLTLSFEAESDGYLKCTIKDNGIGRQKSKGFHQDSNISNHHKTLQITRDRIKLLNKVLDNGRVYSYSIEDLFDDSEFPCGTKVEIGFPKASRVIVNNH</sequence>
<proteinExistence type="predicted"/>
<keyword evidence="4" id="KW-0418">Kinase</keyword>
<dbReference type="Proteomes" id="UP001528920">
    <property type="component" value="Unassembled WGS sequence"/>
</dbReference>
<dbReference type="InterPro" id="IPR050640">
    <property type="entry name" value="Bact_2-comp_sensor_kinase"/>
</dbReference>
<organism evidence="4 5">
    <name type="scientific">Paralabilibaculum antarcticum</name>
    <dbReference type="NCBI Taxonomy" id="2912572"/>
    <lineage>
        <taxon>Bacteria</taxon>
        <taxon>Pseudomonadati</taxon>
        <taxon>Bacteroidota</taxon>
        <taxon>Bacteroidia</taxon>
        <taxon>Marinilabiliales</taxon>
        <taxon>Marinifilaceae</taxon>
        <taxon>Paralabilibaculum</taxon>
    </lineage>
</organism>
<accession>A0ABT5W1Q5</accession>
<comment type="caution">
    <text evidence="4">The sequence shown here is derived from an EMBL/GenBank/DDBJ whole genome shotgun (WGS) entry which is preliminary data.</text>
</comment>
<keyword evidence="5" id="KW-1185">Reference proteome</keyword>
<dbReference type="Gene3D" id="2.130.10.10">
    <property type="entry name" value="YVTN repeat-like/Quinoprotein amine dehydrogenase"/>
    <property type="match status" value="2"/>
</dbReference>
<evidence type="ECO:0000259" key="2">
    <source>
        <dbReference type="Pfam" id="PF06580"/>
    </source>
</evidence>
<name>A0ABT5W1Q5_9BACT</name>
<dbReference type="InterPro" id="IPR010559">
    <property type="entry name" value="Sig_transdc_His_kin_internal"/>
</dbReference>
<dbReference type="InterPro" id="IPR011110">
    <property type="entry name" value="Reg_prop"/>
</dbReference>
<dbReference type="InterPro" id="IPR036890">
    <property type="entry name" value="HATPase_C_sf"/>
</dbReference>
<dbReference type="PANTHER" id="PTHR34220">
    <property type="entry name" value="SENSOR HISTIDINE KINASE YPDA"/>
    <property type="match status" value="1"/>
</dbReference>
<gene>
    <name evidence="4" type="ORF">L3049_21160</name>
</gene>
<keyword evidence="4" id="KW-0808">Transferase</keyword>
<keyword evidence="1" id="KW-0472">Membrane</keyword>
<dbReference type="Pfam" id="PF07494">
    <property type="entry name" value="Reg_prop"/>
    <property type="match status" value="2"/>
</dbReference>
<reference evidence="4 5" key="1">
    <citation type="submission" date="2022-01" db="EMBL/GenBank/DDBJ databases">
        <title>Labilibaculum sp. nov, a marine bacterium isolated from Antarctica.</title>
        <authorList>
            <person name="Dai W."/>
        </authorList>
    </citation>
    <scope>NUCLEOTIDE SEQUENCE [LARGE SCALE GENOMIC DNA]</scope>
    <source>
        <strain evidence="4 5">DW002</strain>
    </source>
</reference>
<protein>
    <submittedName>
        <fullName evidence="4">Histidine kinase</fullName>
    </submittedName>
</protein>
<keyword evidence="1" id="KW-1133">Transmembrane helix</keyword>
<evidence type="ECO:0000259" key="3">
    <source>
        <dbReference type="Pfam" id="PF07495"/>
    </source>
</evidence>
<feature type="transmembrane region" description="Helical" evidence="1">
    <location>
        <begin position="746"/>
        <end position="768"/>
    </location>
</feature>
<dbReference type="PANTHER" id="PTHR34220:SF7">
    <property type="entry name" value="SENSOR HISTIDINE KINASE YPDA"/>
    <property type="match status" value="1"/>
</dbReference>
<evidence type="ECO:0000256" key="1">
    <source>
        <dbReference type="SAM" id="Phobius"/>
    </source>
</evidence>
<dbReference type="RefSeq" id="WP_275111839.1">
    <property type="nucleotide sequence ID" value="NZ_JAKJSC010000011.1"/>
</dbReference>
<evidence type="ECO:0000313" key="4">
    <source>
        <dbReference type="EMBL" id="MDE5420509.1"/>
    </source>
</evidence>
<dbReference type="Pfam" id="PF07495">
    <property type="entry name" value="Y_Y_Y"/>
    <property type="match status" value="1"/>
</dbReference>
<dbReference type="InterPro" id="IPR011123">
    <property type="entry name" value="Y_Y_Y"/>
</dbReference>
<dbReference type="EMBL" id="JAKJSC010000011">
    <property type="protein sequence ID" value="MDE5420509.1"/>
    <property type="molecule type" value="Genomic_DNA"/>
</dbReference>
<evidence type="ECO:0000313" key="5">
    <source>
        <dbReference type="Proteomes" id="UP001528920"/>
    </source>
</evidence>
<dbReference type="Pfam" id="PF06580">
    <property type="entry name" value="His_kinase"/>
    <property type="match status" value="1"/>
</dbReference>
<dbReference type="Gene3D" id="3.30.565.10">
    <property type="entry name" value="Histidine kinase-like ATPase, C-terminal domain"/>
    <property type="match status" value="1"/>
</dbReference>
<dbReference type="InterPro" id="IPR013783">
    <property type="entry name" value="Ig-like_fold"/>
</dbReference>
<feature type="domain" description="Two component regulator three Y" evidence="3">
    <location>
        <begin position="681"/>
        <end position="722"/>
    </location>
</feature>
<feature type="domain" description="Signal transduction histidine kinase internal region" evidence="2">
    <location>
        <begin position="789"/>
        <end position="868"/>
    </location>
</feature>
<dbReference type="GO" id="GO:0016301">
    <property type="term" value="F:kinase activity"/>
    <property type="evidence" value="ECO:0007669"/>
    <property type="project" value="UniProtKB-KW"/>
</dbReference>
<dbReference type="SUPFAM" id="SSF63829">
    <property type="entry name" value="Calcium-dependent phosphotriesterase"/>
    <property type="match status" value="2"/>
</dbReference>